<dbReference type="CDD" id="cd17964">
    <property type="entry name" value="DEADc_MSS116"/>
    <property type="match status" value="1"/>
</dbReference>
<evidence type="ECO:0000256" key="3">
    <source>
        <dbReference type="ARBA" id="ARBA00022806"/>
    </source>
</evidence>
<dbReference type="Pfam" id="PF00270">
    <property type="entry name" value="DEAD"/>
    <property type="match status" value="1"/>
</dbReference>
<feature type="compositionally biased region" description="Acidic residues" evidence="8">
    <location>
        <begin position="170"/>
        <end position="186"/>
    </location>
</feature>
<organism evidence="12 13">
    <name type="scientific">Zostera marina</name>
    <name type="common">Eelgrass</name>
    <dbReference type="NCBI Taxonomy" id="29655"/>
    <lineage>
        <taxon>Eukaryota</taxon>
        <taxon>Viridiplantae</taxon>
        <taxon>Streptophyta</taxon>
        <taxon>Embryophyta</taxon>
        <taxon>Tracheophyta</taxon>
        <taxon>Spermatophyta</taxon>
        <taxon>Magnoliopsida</taxon>
        <taxon>Liliopsida</taxon>
        <taxon>Zosteraceae</taxon>
        <taxon>Zostera</taxon>
    </lineage>
</organism>
<dbReference type="Gene3D" id="3.40.50.300">
    <property type="entry name" value="P-loop containing nucleotide triphosphate hydrolases"/>
    <property type="match status" value="2"/>
</dbReference>
<evidence type="ECO:0000256" key="6">
    <source>
        <dbReference type="PROSITE-ProRule" id="PRU00552"/>
    </source>
</evidence>
<sequence length="772" mass="85665">MSSILFLSSTTQATAAMQVSQLLSFRLLRCSTSLFHNSLRRAFPFTLEYSALSSTSRTLSYRTSGIHVRAASSGKEARSLIDDEAELSDWVGDLKESNIMHSGINSGKEDGDRRSGGRGRDRDFGMGVGGRGERTGVLNSRGVSSKRRREVEFGSVASHSKKISGKFLLDSDEDDDEDEEDEDEVVVVDKRPRGGTRGSQMRSSRRRDLDMDRLTSPIAKTSERRATEMGVRKIKYDDNEYDESDDGDDDDDDESDDEFGTDDEDVKGTIDFSKSSIEPAVGNHGMTKSTSSKESNASSYLSQTRFDQCSVSPLSLKAIKAAGYERLTQVQEATLPVILKGKDVLAKAKTGTGKTIGFLLPAIEIILKQTPVDRDNRRPPIYVLIICPTRELANQAAMEATILLKFHPNIGVQFVTGGTRLSLEQKRLQANPCQILVATPGRLRDHTENTPGFATRMMGVKVLVLDEADHLLDMGFRKDIEKIIASVPKQRQTLLFSATVPEEVRQVCHIALRRDHEFINTVAEGSVDTHSQVAQMLMVAPLDKHFPLLYHILKQHIRDDADYKVLVFCTTAMVTGLVAGILSELKLNVREIHSRKSQSYRTRVSDEFRKSNGLILVTSDVSARGVDYPDVTLVMQIGVPSDREQYIHRLGRTGRKGKEGQGILLLAPWENYFASTIKDLPISNASLPLIDPETQKKVDRALAHMDMKSKESAYQAWLGYYNSNKRVARDKNVLVQLANEFSRSMGLDSPPAISKLVLGKMGLKNVAGLRSK</sequence>
<feature type="compositionally biased region" description="Acidic residues" evidence="8">
    <location>
        <begin position="239"/>
        <end position="265"/>
    </location>
</feature>
<dbReference type="GO" id="GO:0003724">
    <property type="term" value="F:RNA helicase activity"/>
    <property type="evidence" value="ECO:0007669"/>
    <property type="project" value="UniProtKB-EC"/>
</dbReference>
<dbReference type="InterPro" id="IPR001650">
    <property type="entry name" value="Helicase_C-like"/>
</dbReference>
<dbReference type="CDD" id="cd18787">
    <property type="entry name" value="SF2_C_DEAD"/>
    <property type="match status" value="1"/>
</dbReference>
<dbReference type="EMBL" id="LFYR01000636">
    <property type="protein sequence ID" value="KMZ72319.1"/>
    <property type="molecule type" value="Genomic_DNA"/>
</dbReference>
<comment type="function">
    <text evidence="7">RNA helicase.</text>
</comment>
<dbReference type="PROSITE" id="PS51192">
    <property type="entry name" value="HELICASE_ATP_BIND_1"/>
    <property type="match status" value="1"/>
</dbReference>
<feature type="domain" description="DEAD-box RNA helicase Q" evidence="11">
    <location>
        <begin position="304"/>
        <end position="332"/>
    </location>
</feature>
<dbReference type="AlphaFoldDB" id="A0A0K9PTN3"/>
<keyword evidence="13" id="KW-1185">Reference proteome</keyword>
<feature type="compositionally biased region" description="Low complexity" evidence="8">
    <location>
        <begin position="287"/>
        <end position="296"/>
    </location>
</feature>
<dbReference type="InterPro" id="IPR014001">
    <property type="entry name" value="Helicase_ATP-bd"/>
</dbReference>
<evidence type="ECO:0000256" key="7">
    <source>
        <dbReference type="RuleBase" id="RU365068"/>
    </source>
</evidence>
<evidence type="ECO:0000313" key="12">
    <source>
        <dbReference type="EMBL" id="KMZ72319.1"/>
    </source>
</evidence>
<keyword evidence="1 7" id="KW-0547">Nucleotide-binding</keyword>
<dbReference type="PROSITE" id="PS51194">
    <property type="entry name" value="HELICASE_CTER"/>
    <property type="match status" value="1"/>
</dbReference>
<evidence type="ECO:0000256" key="4">
    <source>
        <dbReference type="ARBA" id="ARBA00022840"/>
    </source>
</evidence>
<comment type="similarity">
    <text evidence="7">Belongs to the DEAD box helicase family.</text>
</comment>
<dbReference type="PROSITE" id="PS51195">
    <property type="entry name" value="Q_MOTIF"/>
    <property type="match status" value="1"/>
</dbReference>
<evidence type="ECO:0000259" key="11">
    <source>
        <dbReference type="PROSITE" id="PS51195"/>
    </source>
</evidence>
<feature type="short sequence motif" description="Q motif" evidence="6">
    <location>
        <begin position="304"/>
        <end position="332"/>
    </location>
</feature>
<evidence type="ECO:0000256" key="5">
    <source>
        <dbReference type="ARBA" id="ARBA00022884"/>
    </source>
</evidence>
<keyword evidence="5 7" id="KW-0694">RNA-binding</keyword>
<gene>
    <name evidence="12" type="ORF">ZOSMA_166G00150</name>
</gene>
<dbReference type="InterPro" id="IPR011545">
    <property type="entry name" value="DEAD/DEAH_box_helicase_dom"/>
</dbReference>
<proteinExistence type="inferred from homology"/>
<comment type="catalytic activity">
    <reaction evidence="7">
        <text>ATP + H2O = ADP + phosphate + H(+)</text>
        <dbReference type="Rhea" id="RHEA:13065"/>
        <dbReference type="ChEBI" id="CHEBI:15377"/>
        <dbReference type="ChEBI" id="CHEBI:15378"/>
        <dbReference type="ChEBI" id="CHEBI:30616"/>
        <dbReference type="ChEBI" id="CHEBI:43474"/>
        <dbReference type="ChEBI" id="CHEBI:456216"/>
        <dbReference type="EC" id="3.6.4.13"/>
    </reaction>
</comment>
<feature type="compositionally biased region" description="Basic and acidic residues" evidence="8">
    <location>
        <begin position="221"/>
        <end position="238"/>
    </location>
</feature>
<keyword evidence="3 7" id="KW-0347">Helicase</keyword>
<evidence type="ECO:0000256" key="1">
    <source>
        <dbReference type="ARBA" id="ARBA00022741"/>
    </source>
</evidence>
<evidence type="ECO:0000313" key="13">
    <source>
        <dbReference type="Proteomes" id="UP000036987"/>
    </source>
</evidence>
<dbReference type="InterPro" id="IPR014014">
    <property type="entry name" value="RNA_helicase_DEAD_Q_motif"/>
</dbReference>
<feature type="compositionally biased region" description="Basic and acidic residues" evidence="8">
    <location>
        <begin position="107"/>
        <end position="124"/>
    </location>
</feature>
<keyword evidence="2 7" id="KW-0378">Hydrolase</keyword>
<dbReference type="Proteomes" id="UP000036987">
    <property type="component" value="Unassembled WGS sequence"/>
</dbReference>
<protein>
    <recommendedName>
        <fullName evidence="7">ATP-dependent RNA helicase</fullName>
        <ecNumber evidence="7">3.6.4.13</ecNumber>
    </recommendedName>
</protein>
<keyword evidence="4 7" id="KW-0067">ATP-binding</keyword>
<dbReference type="Pfam" id="PF00271">
    <property type="entry name" value="Helicase_C"/>
    <property type="match status" value="1"/>
</dbReference>
<dbReference type="OMA" id="NGEQYVH"/>
<accession>A0A0K9PTN3</accession>
<feature type="domain" description="Helicase ATP-binding" evidence="9">
    <location>
        <begin position="335"/>
        <end position="518"/>
    </location>
</feature>
<comment type="domain">
    <text evidence="7">The Q motif is unique to and characteristic of the DEAD box family of RNA helicases and controls ATP binding and hydrolysis.</text>
</comment>
<feature type="domain" description="Helicase C-terminal" evidence="10">
    <location>
        <begin position="552"/>
        <end position="698"/>
    </location>
</feature>
<reference evidence="13" key="1">
    <citation type="journal article" date="2016" name="Nature">
        <title>The genome of the seagrass Zostera marina reveals angiosperm adaptation to the sea.</title>
        <authorList>
            <person name="Olsen J.L."/>
            <person name="Rouze P."/>
            <person name="Verhelst B."/>
            <person name="Lin Y.-C."/>
            <person name="Bayer T."/>
            <person name="Collen J."/>
            <person name="Dattolo E."/>
            <person name="De Paoli E."/>
            <person name="Dittami S."/>
            <person name="Maumus F."/>
            <person name="Michel G."/>
            <person name="Kersting A."/>
            <person name="Lauritano C."/>
            <person name="Lohaus R."/>
            <person name="Toepel M."/>
            <person name="Tonon T."/>
            <person name="Vanneste K."/>
            <person name="Amirebrahimi M."/>
            <person name="Brakel J."/>
            <person name="Bostroem C."/>
            <person name="Chovatia M."/>
            <person name="Grimwood J."/>
            <person name="Jenkins J.W."/>
            <person name="Jueterbock A."/>
            <person name="Mraz A."/>
            <person name="Stam W.T."/>
            <person name="Tice H."/>
            <person name="Bornberg-Bauer E."/>
            <person name="Green P.J."/>
            <person name="Pearson G.A."/>
            <person name="Procaccini G."/>
            <person name="Duarte C.M."/>
            <person name="Schmutz J."/>
            <person name="Reusch T.B.H."/>
            <person name="Van de Peer Y."/>
        </authorList>
    </citation>
    <scope>NUCLEOTIDE SEQUENCE [LARGE SCALE GENOMIC DNA]</scope>
    <source>
        <strain evidence="13">cv. Finnish</strain>
    </source>
</reference>
<evidence type="ECO:0000259" key="10">
    <source>
        <dbReference type="PROSITE" id="PS51194"/>
    </source>
</evidence>
<feature type="region of interest" description="Disordered" evidence="8">
    <location>
        <begin position="101"/>
        <end position="296"/>
    </location>
</feature>
<dbReference type="SMART" id="SM00487">
    <property type="entry name" value="DEXDc"/>
    <property type="match status" value="1"/>
</dbReference>
<dbReference type="GO" id="GO:0016787">
    <property type="term" value="F:hydrolase activity"/>
    <property type="evidence" value="ECO:0007669"/>
    <property type="project" value="UniProtKB-KW"/>
</dbReference>
<evidence type="ECO:0000259" key="9">
    <source>
        <dbReference type="PROSITE" id="PS51192"/>
    </source>
</evidence>
<dbReference type="EC" id="3.6.4.13" evidence="7"/>
<dbReference type="PANTHER" id="PTHR24031">
    <property type="entry name" value="RNA HELICASE"/>
    <property type="match status" value="1"/>
</dbReference>
<dbReference type="GO" id="GO:0003723">
    <property type="term" value="F:RNA binding"/>
    <property type="evidence" value="ECO:0007669"/>
    <property type="project" value="UniProtKB-UniRule"/>
</dbReference>
<name>A0A0K9PTN3_ZOSMR</name>
<dbReference type="InterPro" id="IPR027417">
    <property type="entry name" value="P-loop_NTPase"/>
</dbReference>
<dbReference type="SMART" id="SM00490">
    <property type="entry name" value="HELICc"/>
    <property type="match status" value="1"/>
</dbReference>
<dbReference type="STRING" id="29655.A0A0K9PTN3"/>
<evidence type="ECO:0000256" key="2">
    <source>
        <dbReference type="ARBA" id="ARBA00022801"/>
    </source>
</evidence>
<evidence type="ECO:0000256" key="8">
    <source>
        <dbReference type="SAM" id="MobiDB-lite"/>
    </source>
</evidence>
<comment type="caution">
    <text evidence="12">The sequence shown here is derived from an EMBL/GenBank/DDBJ whole genome shotgun (WGS) entry which is preliminary data.</text>
</comment>
<dbReference type="GO" id="GO:0005524">
    <property type="term" value="F:ATP binding"/>
    <property type="evidence" value="ECO:0007669"/>
    <property type="project" value="UniProtKB-UniRule"/>
</dbReference>
<dbReference type="SUPFAM" id="SSF52540">
    <property type="entry name" value="P-loop containing nucleoside triphosphate hydrolases"/>
    <property type="match status" value="1"/>
</dbReference>
<dbReference type="OrthoDB" id="193716at2759"/>